<evidence type="ECO:0000256" key="4">
    <source>
        <dbReference type="ARBA" id="ARBA00012984"/>
    </source>
</evidence>
<keyword evidence="7" id="KW-0093">Biotin biosynthesis</keyword>
<keyword evidence="8" id="KW-0067">ATP-binding</keyword>
<evidence type="ECO:0000313" key="11">
    <source>
        <dbReference type="EMBL" id="TRO79456.1"/>
    </source>
</evidence>
<dbReference type="EC" id="6.2.1.14" evidence="4"/>
<comment type="pathway">
    <text evidence="2">Metabolic intermediate metabolism; pimeloyl-CoA biosynthesis; pimeloyl-CoA from pimelate: step 1/1.</text>
</comment>
<evidence type="ECO:0000256" key="6">
    <source>
        <dbReference type="ARBA" id="ARBA00022741"/>
    </source>
</evidence>
<name>A0A550J8C1_9BACT</name>
<dbReference type="Pfam" id="PF03744">
    <property type="entry name" value="BioW"/>
    <property type="match status" value="1"/>
</dbReference>
<dbReference type="OrthoDB" id="9792985at2"/>
<dbReference type="GO" id="GO:0009102">
    <property type="term" value="P:biotin biosynthetic process"/>
    <property type="evidence" value="ECO:0007669"/>
    <property type="project" value="UniProtKB-KW"/>
</dbReference>
<proteinExistence type="predicted"/>
<evidence type="ECO:0000256" key="9">
    <source>
        <dbReference type="ARBA" id="ARBA00022842"/>
    </source>
</evidence>
<evidence type="ECO:0000256" key="2">
    <source>
        <dbReference type="ARBA" id="ARBA00005075"/>
    </source>
</evidence>
<evidence type="ECO:0000256" key="7">
    <source>
        <dbReference type="ARBA" id="ARBA00022756"/>
    </source>
</evidence>
<accession>A0A550J8C1</accession>
<dbReference type="AlphaFoldDB" id="A0A550J8C1"/>
<keyword evidence="9" id="KW-0460">Magnesium</keyword>
<dbReference type="GO" id="GO:0005524">
    <property type="term" value="F:ATP binding"/>
    <property type="evidence" value="ECO:0007669"/>
    <property type="project" value="UniProtKB-KW"/>
</dbReference>
<comment type="catalytic activity">
    <reaction evidence="10">
        <text>heptanedioate + ATP + CoA = 6-carboxyhexanoyl-CoA + AMP + diphosphate</text>
        <dbReference type="Rhea" id="RHEA:14781"/>
        <dbReference type="ChEBI" id="CHEBI:30616"/>
        <dbReference type="ChEBI" id="CHEBI:33019"/>
        <dbReference type="ChEBI" id="CHEBI:36165"/>
        <dbReference type="ChEBI" id="CHEBI:57287"/>
        <dbReference type="ChEBI" id="CHEBI:57360"/>
        <dbReference type="ChEBI" id="CHEBI:456215"/>
        <dbReference type="EC" id="6.2.1.14"/>
    </reaction>
</comment>
<keyword evidence="6" id="KW-0547">Nucleotide-binding</keyword>
<gene>
    <name evidence="11" type="ORF">FL622_12975</name>
</gene>
<evidence type="ECO:0000313" key="12">
    <source>
        <dbReference type="Proteomes" id="UP000317155"/>
    </source>
</evidence>
<evidence type="ECO:0000256" key="8">
    <source>
        <dbReference type="ARBA" id="ARBA00022840"/>
    </source>
</evidence>
<protein>
    <recommendedName>
        <fullName evidence="4">6-carboxyhexanoate--CoA ligase</fullName>
        <ecNumber evidence="4">6.2.1.14</ecNumber>
    </recommendedName>
</protein>
<dbReference type="UniPathway" id="UPA00999">
    <property type="reaction ID" value="UER00351"/>
</dbReference>
<dbReference type="Proteomes" id="UP000317155">
    <property type="component" value="Unassembled WGS sequence"/>
</dbReference>
<comment type="cofactor">
    <cofactor evidence="1">
        <name>Mg(2+)</name>
        <dbReference type="ChEBI" id="CHEBI:18420"/>
    </cofactor>
</comment>
<comment type="caution">
    <text evidence="11">The sequence shown here is derived from an EMBL/GenBank/DDBJ whole genome shotgun (WGS) entry which is preliminary data.</text>
</comment>
<dbReference type="GO" id="GO:0042410">
    <property type="term" value="F:6-carboxyhexanoate-CoA ligase activity"/>
    <property type="evidence" value="ECO:0007669"/>
    <property type="project" value="UniProtKB-EC"/>
</dbReference>
<dbReference type="InterPro" id="IPR005499">
    <property type="entry name" value="BioW"/>
</dbReference>
<evidence type="ECO:0000256" key="10">
    <source>
        <dbReference type="ARBA" id="ARBA00049553"/>
    </source>
</evidence>
<dbReference type="NCBIfam" id="NF002360">
    <property type="entry name" value="PRK01322.1"/>
    <property type="match status" value="1"/>
</dbReference>
<sequence>MDESLYSVRMHSRRENRHLSGAERLVGPADLETAAAALVLRALEHPRGRAEEIRLAVDLVPPSAIRRGRLLDLRTYRVRNYQQGRRAARRLLLDVGVAEAAVTSAMDWIAQGAAPDGRAMRGAMLIDAESGARLEDDPARGVRASRMDLTATAEAELRARLGEQGLDNPHVREALVLASKVLAVPEVLAELCWSDDPDYTAGYVASRELGYVRFPQLKPLGEERGGRAFFVCGAGLDQAGLIAFLEYAVLLFDRIGTIGGAEDWRD</sequence>
<dbReference type="EMBL" id="VJVV01000010">
    <property type="protein sequence ID" value="TRO79456.1"/>
    <property type="molecule type" value="Genomic_DNA"/>
</dbReference>
<organism evidence="11 12">
    <name type="scientific">Trichloromonas acetexigens</name>
    <dbReference type="NCBI Taxonomy" id="38815"/>
    <lineage>
        <taxon>Bacteria</taxon>
        <taxon>Pseudomonadati</taxon>
        <taxon>Thermodesulfobacteriota</taxon>
        <taxon>Desulfuromonadia</taxon>
        <taxon>Desulfuromonadales</taxon>
        <taxon>Trichloromonadaceae</taxon>
        <taxon>Trichloromonas</taxon>
    </lineage>
</organism>
<evidence type="ECO:0000256" key="5">
    <source>
        <dbReference type="ARBA" id="ARBA00022598"/>
    </source>
</evidence>
<comment type="subunit">
    <text evidence="3">Homodimer.</text>
</comment>
<keyword evidence="12" id="KW-1185">Reference proteome</keyword>
<evidence type="ECO:0000256" key="1">
    <source>
        <dbReference type="ARBA" id="ARBA00001946"/>
    </source>
</evidence>
<evidence type="ECO:0000256" key="3">
    <source>
        <dbReference type="ARBA" id="ARBA00011738"/>
    </source>
</evidence>
<keyword evidence="5 11" id="KW-0436">Ligase</keyword>
<reference evidence="11 12" key="1">
    <citation type="submission" date="2019-07" db="EMBL/GenBank/DDBJ databases">
        <title>Insights of Desulfuromonas acetexigens electromicrobiology.</title>
        <authorList>
            <person name="Katuri K."/>
            <person name="Sapireddy V."/>
            <person name="Shaw D.R."/>
            <person name="Saikaly P."/>
        </authorList>
    </citation>
    <scope>NUCLEOTIDE SEQUENCE [LARGE SCALE GENOMIC DNA]</scope>
    <source>
        <strain evidence="11 12">2873</strain>
    </source>
</reference>